<dbReference type="EMBL" id="RWJN01000352">
    <property type="protein sequence ID" value="TCD62685.1"/>
    <property type="molecule type" value="Genomic_DNA"/>
</dbReference>
<reference evidence="2 3" key="1">
    <citation type="submission" date="2018-11" db="EMBL/GenBank/DDBJ databases">
        <title>Genome assembly of Steccherinum ochraceum LE-BIN_3174, the white-rot fungus of the Steccherinaceae family (The Residual Polyporoid clade, Polyporales, Basidiomycota).</title>
        <authorList>
            <person name="Fedorova T.V."/>
            <person name="Glazunova O.A."/>
            <person name="Landesman E.O."/>
            <person name="Moiseenko K.V."/>
            <person name="Psurtseva N.V."/>
            <person name="Savinova O.S."/>
            <person name="Shakhova N.V."/>
            <person name="Tyazhelova T.V."/>
            <person name="Vasina D.V."/>
        </authorList>
    </citation>
    <scope>NUCLEOTIDE SEQUENCE [LARGE SCALE GENOMIC DNA]</scope>
    <source>
        <strain evidence="2 3">LE-BIN_3174</strain>
    </source>
</reference>
<keyword evidence="3" id="KW-1185">Reference proteome</keyword>
<evidence type="ECO:0000256" key="1">
    <source>
        <dbReference type="SAM" id="MobiDB-lite"/>
    </source>
</evidence>
<comment type="caution">
    <text evidence="2">The sequence shown here is derived from an EMBL/GenBank/DDBJ whole genome shotgun (WGS) entry which is preliminary data.</text>
</comment>
<feature type="region of interest" description="Disordered" evidence="1">
    <location>
        <begin position="413"/>
        <end position="442"/>
    </location>
</feature>
<sequence>MAPYIIGAFPSATAAAASASSTAPASTAGLANDYLFWGLVEKVKPVDEKTKPVELKAQFFRLFEKVDLIVRLVAAVTSRAVKALGAKFPTVEVKEEDAFLDMPGGFSPATEAEQPVLAIPEIIITAPSMPSLTEDDTSSAGEASEPSSPSLVTTPDLGDDVDLADVYVGEEEINNKLFDQLHMMLNPGGPFIACTAGLGHTMETIEEEASSDSLAYLAYDTIPSIGDLLAAIGAEDIKPDDTTGTEAHVVFGDLTLSPPSLATILEESSETISDLSGDSSVPSISDLLAAVSADDDAISQLSIPTIDIPTPDASVQLAYAISEADVSPVKTEVVTADEAVEEFVVTPATIKRSALKSPVKVNWKKFKRSVSFPHLLNGIAVHGKGALTSIKDAAKGKSFLGKVAQRDVGYFCPNSEDDEETPRSAPVTTDTRSKRRSFTTFF</sequence>
<protein>
    <submittedName>
        <fullName evidence="2">Uncharacterized protein</fullName>
    </submittedName>
</protein>
<evidence type="ECO:0000313" key="2">
    <source>
        <dbReference type="EMBL" id="TCD62685.1"/>
    </source>
</evidence>
<dbReference type="OrthoDB" id="10563044at2759"/>
<proteinExistence type="predicted"/>
<feature type="compositionally biased region" description="Low complexity" evidence="1">
    <location>
        <begin position="138"/>
        <end position="150"/>
    </location>
</feature>
<gene>
    <name evidence="2" type="ORF">EIP91_006544</name>
</gene>
<accession>A0A4R0RBC9</accession>
<name>A0A4R0RBC9_9APHY</name>
<feature type="compositionally biased region" description="Basic residues" evidence="1">
    <location>
        <begin position="433"/>
        <end position="442"/>
    </location>
</feature>
<feature type="region of interest" description="Disordered" evidence="1">
    <location>
        <begin position="130"/>
        <end position="157"/>
    </location>
</feature>
<organism evidence="2 3">
    <name type="scientific">Steccherinum ochraceum</name>
    <dbReference type="NCBI Taxonomy" id="92696"/>
    <lineage>
        <taxon>Eukaryota</taxon>
        <taxon>Fungi</taxon>
        <taxon>Dikarya</taxon>
        <taxon>Basidiomycota</taxon>
        <taxon>Agaricomycotina</taxon>
        <taxon>Agaricomycetes</taxon>
        <taxon>Polyporales</taxon>
        <taxon>Steccherinaceae</taxon>
        <taxon>Steccherinum</taxon>
    </lineage>
</organism>
<evidence type="ECO:0000313" key="3">
    <source>
        <dbReference type="Proteomes" id="UP000292702"/>
    </source>
</evidence>
<dbReference type="AlphaFoldDB" id="A0A4R0RBC9"/>
<dbReference type="Proteomes" id="UP000292702">
    <property type="component" value="Unassembled WGS sequence"/>
</dbReference>